<name>A0ABD3B4J4_9GENT</name>
<proteinExistence type="predicted"/>
<protein>
    <submittedName>
        <fullName evidence="1">Uncharacterized protein</fullName>
    </submittedName>
</protein>
<evidence type="ECO:0000313" key="1">
    <source>
        <dbReference type="EMBL" id="KAL3538280.1"/>
    </source>
</evidence>
<sequence>MKDYGVVDSRTKMFTIKIDGGVSRLFTFTKNGEIILKDEEKNVLVYNFDTGGIKYLGIEKDPFYALTLATFQDSLGLIEKRNVEMDEWESDKRKLMQEDSSFEEDGFSD</sequence>
<dbReference type="EMBL" id="JBJUIK010000001">
    <property type="protein sequence ID" value="KAL3538280.1"/>
    <property type="molecule type" value="Genomic_DNA"/>
</dbReference>
<evidence type="ECO:0000313" key="2">
    <source>
        <dbReference type="Proteomes" id="UP001630127"/>
    </source>
</evidence>
<comment type="caution">
    <text evidence="1">The sequence shown here is derived from an EMBL/GenBank/DDBJ whole genome shotgun (WGS) entry which is preliminary data.</text>
</comment>
<reference evidence="1 2" key="1">
    <citation type="submission" date="2024-11" db="EMBL/GenBank/DDBJ databases">
        <title>A near-complete genome assembly of Cinchona calisaya.</title>
        <authorList>
            <person name="Lian D.C."/>
            <person name="Zhao X.W."/>
            <person name="Wei L."/>
        </authorList>
    </citation>
    <scope>NUCLEOTIDE SEQUENCE [LARGE SCALE GENOMIC DNA]</scope>
    <source>
        <tissue evidence="1">Nenye</tissue>
    </source>
</reference>
<dbReference type="AlphaFoldDB" id="A0ABD3B4J4"/>
<gene>
    <name evidence="1" type="ORF">ACH5RR_001646</name>
</gene>
<dbReference type="Proteomes" id="UP001630127">
    <property type="component" value="Unassembled WGS sequence"/>
</dbReference>
<organism evidence="1 2">
    <name type="scientific">Cinchona calisaya</name>
    <dbReference type="NCBI Taxonomy" id="153742"/>
    <lineage>
        <taxon>Eukaryota</taxon>
        <taxon>Viridiplantae</taxon>
        <taxon>Streptophyta</taxon>
        <taxon>Embryophyta</taxon>
        <taxon>Tracheophyta</taxon>
        <taxon>Spermatophyta</taxon>
        <taxon>Magnoliopsida</taxon>
        <taxon>eudicotyledons</taxon>
        <taxon>Gunneridae</taxon>
        <taxon>Pentapetalae</taxon>
        <taxon>asterids</taxon>
        <taxon>lamiids</taxon>
        <taxon>Gentianales</taxon>
        <taxon>Rubiaceae</taxon>
        <taxon>Cinchonoideae</taxon>
        <taxon>Cinchoneae</taxon>
        <taxon>Cinchona</taxon>
    </lineage>
</organism>
<accession>A0ABD3B4J4</accession>
<keyword evidence="2" id="KW-1185">Reference proteome</keyword>